<accession>A0A7W3NRH1</accession>
<keyword evidence="3" id="KW-1185">Reference proteome</keyword>
<proteinExistence type="predicted"/>
<dbReference type="GeneID" id="93975818"/>
<feature type="region of interest" description="Disordered" evidence="1">
    <location>
        <begin position="147"/>
        <end position="193"/>
    </location>
</feature>
<reference evidence="2 3" key="1">
    <citation type="submission" date="2020-08" db="EMBL/GenBank/DDBJ databases">
        <title>Sequencing the genomes of 1000 actinobacteria strains.</title>
        <authorList>
            <person name="Klenk H.-P."/>
        </authorList>
    </citation>
    <scope>NUCLEOTIDE SEQUENCE [LARGE SCALE GENOMIC DNA]</scope>
    <source>
        <strain evidence="2 3">DSM 41827</strain>
    </source>
</reference>
<dbReference type="RefSeq" id="WP_128791291.1">
    <property type="nucleotide sequence ID" value="NZ_BAAAHW010000003.1"/>
</dbReference>
<dbReference type="Proteomes" id="UP000577386">
    <property type="component" value="Unassembled WGS sequence"/>
</dbReference>
<protein>
    <submittedName>
        <fullName evidence="2">Methyl-accepting chemotaxis protein</fullName>
    </submittedName>
</protein>
<comment type="caution">
    <text evidence="2">The sequence shown here is derived from an EMBL/GenBank/DDBJ whole genome shotgun (WGS) entry which is preliminary data.</text>
</comment>
<organism evidence="2 3">
    <name type="scientific">Streptomyces murinus</name>
    <dbReference type="NCBI Taxonomy" id="33900"/>
    <lineage>
        <taxon>Bacteria</taxon>
        <taxon>Bacillati</taxon>
        <taxon>Actinomycetota</taxon>
        <taxon>Actinomycetes</taxon>
        <taxon>Kitasatosporales</taxon>
        <taxon>Streptomycetaceae</taxon>
        <taxon>Streptomyces</taxon>
    </lineage>
</organism>
<dbReference type="EMBL" id="JACJIJ010000002">
    <property type="protein sequence ID" value="MBA9055353.1"/>
    <property type="molecule type" value="Genomic_DNA"/>
</dbReference>
<name>A0A7W3NRH1_STRMR</name>
<evidence type="ECO:0000256" key="1">
    <source>
        <dbReference type="SAM" id="MobiDB-lite"/>
    </source>
</evidence>
<feature type="compositionally biased region" description="Basic and acidic residues" evidence="1">
    <location>
        <begin position="147"/>
        <end position="160"/>
    </location>
</feature>
<evidence type="ECO:0000313" key="3">
    <source>
        <dbReference type="Proteomes" id="UP000577386"/>
    </source>
</evidence>
<gene>
    <name evidence="2" type="ORF">HDA42_004531</name>
</gene>
<evidence type="ECO:0000313" key="2">
    <source>
        <dbReference type="EMBL" id="MBA9055353.1"/>
    </source>
</evidence>
<dbReference type="AlphaFoldDB" id="A0A7W3NRH1"/>
<sequence>MGQHTTDEVYDRLAEVKQQLEKTVTSAHFDAKVAELKAAIEQGGKKPEEKKDEPKSIMDIIKGLPLIKQALDLFQQFMGAIHSTNPVAQLAAIGALVGGALAFYRVVRDKITGIITKINGVLAAFKEATLKFTGRFQGNRQFFGRDDNGKFRLRPERTPGEIRQAVQDSRRRARRGGRADGAAGGSGAGDARDLGQALGRVNSQVEAFDRLKSKLPSAASMKRTASAAGKLSGALEKVTERLRPAALDELTEATGQLNQKMQAFDHSKLPKPRTLRDISEAAKELNRNAEHVRTMFRDLASSATDAANAIA</sequence>